<dbReference type="SMART" id="SM00062">
    <property type="entry name" value="PBPb"/>
    <property type="match status" value="1"/>
</dbReference>
<evidence type="ECO:0000259" key="3">
    <source>
        <dbReference type="SMART" id="SM00062"/>
    </source>
</evidence>
<comment type="caution">
    <text evidence="4">The sequence shown here is derived from an EMBL/GenBank/DDBJ whole genome shotgun (WGS) entry which is preliminary data.</text>
</comment>
<dbReference type="AlphaFoldDB" id="A0A9D1LIK9"/>
<keyword evidence="1 2" id="KW-0732">Signal</keyword>
<sequence length="266" mass="28674">MKIKRILAAALAAMTLGLALTGCSNSGGADDNTIVVGLDVGFAPMGFEQDGEIVGFDIDLARAVIEDKMGMTVQFQPIDWDSKEGELNTGKIDLIWNGLSRSPEREEQMALTNSYLKNDQILVVKSDSGITSSADLTGKVLAMQEGSTAEDAWDEFSAANTDIIPSTVNLLSDNVVCLTELEQDKADVVLMDSVVAEYYLSTNEAYSNLTILDEVIASEEYAVAAAKSNTELRDQVNDAIGECVADGTAAEISEKWFGSDIIYWEE</sequence>
<evidence type="ECO:0000256" key="2">
    <source>
        <dbReference type="SAM" id="SignalP"/>
    </source>
</evidence>
<evidence type="ECO:0000313" key="5">
    <source>
        <dbReference type="Proteomes" id="UP000824082"/>
    </source>
</evidence>
<feature type="chain" id="PRO_5038767416" evidence="2">
    <location>
        <begin position="30"/>
        <end position="266"/>
    </location>
</feature>
<organism evidence="4 5">
    <name type="scientific">Candidatus Egerieicola faecale</name>
    <dbReference type="NCBI Taxonomy" id="2840774"/>
    <lineage>
        <taxon>Bacteria</taxon>
        <taxon>Bacillati</taxon>
        <taxon>Bacillota</taxon>
        <taxon>Clostridia</taxon>
        <taxon>Eubacteriales</taxon>
        <taxon>Oscillospiraceae</taxon>
        <taxon>Oscillospiraceae incertae sedis</taxon>
        <taxon>Candidatus Egerieicola</taxon>
    </lineage>
</organism>
<dbReference type="Pfam" id="PF00497">
    <property type="entry name" value="SBP_bac_3"/>
    <property type="match status" value="1"/>
</dbReference>
<reference evidence="4" key="2">
    <citation type="journal article" date="2021" name="PeerJ">
        <title>Extensive microbial diversity within the chicken gut microbiome revealed by metagenomics and culture.</title>
        <authorList>
            <person name="Gilroy R."/>
            <person name="Ravi A."/>
            <person name="Getino M."/>
            <person name="Pursley I."/>
            <person name="Horton D.L."/>
            <person name="Alikhan N.F."/>
            <person name="Baker D."/>
            <person name="Gharbi K."/>
            <person name="Hall N."/>
            <person name="Watson M."/>
            <person name="Adriaenssens E.M."/>
            <person name="Foster-Nyarko E."/>
            <person name="Jarju S."/>
            <person name="Secka A."/>
            <person name="Antonio M."/>
            <person name="Oren A."/>
            <person name="Chaudhuri R.R."/>
            <person name="La Ragione R."/>
            <person name="Hildebrand F."/>
            <person name="Pallen M.J."/>
        </authorList>
    </citation>
    <scope>NUCLEOTIDE SEQUENCE</scope>
    <source>
        <strain evidence="4">4509</strain>
    </source>
</reference>
<proteinExistence type="predicted"/>
<feature type="domain" description="Solute-binding protein family 3/N-terminal" evidence="3">
    <location>
        <begin position="33"/>
        <end position="260"/>
    </location>
</feature>
<reference evidence="4" key="1">
    <citation type="submission" date="2020-10" db="EMBL/GenBank/DDBJ databases">
        <authorList>
            <person name="Gilroy R."/>
        </authorList>
    </citation>
    <scope>NUCLEOTIDE SEQUENCE</scope>
    <source>
        <strain evidence="4">4509</strain>
    </source>
</reference>
<dbReference type="Gene3D" id="3.40.190.10">
    <property type="entry name" value="Periplasmic binding protein-like II"/>
    <property type="match status" value="2"/>
</dbReference>
<dbReference type="SUPFAM" id="SSF53850">
    <property type="entry name" value="Periplasmic binding protein-like II"/>
    <property type="match status" value="1"/>
</dbReference>
<evidence type="ECO:0000313" key="4">
    <source>
        <dbReference type="EMBL" id="HIU40930.1"/>
    </source>
</evidence>
<dbReference type="PROSITE" id="PS51257">
    <property type="entry name" value="PROKAR_LIPOPROTEIN"/>
    <property type="match status" value="1"/>
</dbReference>
<protein>
    <submittedName>
        <fullName evidence="4">Amino acid ABC transporter substrate-binding protein</fullName>
    </submittedName>
</protein>
<name>A0A9D1LIK9_9FIRM</name>
<gene>
    <name evidence="4" type="ORF">IAD19_00050</name>
</gene>
<accession>A0A9D1LIK9</accession>
<dbReference type="InterPro" id="IPR001638">
    <property type="entry name" value="Solute-binding_3/MltF_N"/>
</dbReference>
<dbReference type="PANTHER" id="PTHR35936">
    <property type="entry name" value="MEMBRANE-BOUND LYTIC MUREIN TRANSGLYCOSYLASE F"/>
    <property type="match status" value="1"/>
</dbReference>
<dbReference type="PANTHER" id="PTHR35936:SF34">
    <property type="entry name" value="ABC TRANSPORTER EXTRACELLULAR-BINDING PROTEIN YCKB-RELATED"/>
    <property type="match status" value="1"/>
</dbReference>
<evidence type="ECO:0000256" key="1">
    <source>
        <dbReference type="ARBA" id="ARBA00022729"/>
    </source>
</evidence>
<dbReference type="CDD" id="cd00996">
    <property type="entry name" value="PBP2_AatB_like"/>
    <property type="match status" value="1"/>
</dbReference>
<dbReference type="Proteomes" id="UP000824082">
    <property type="component" value="Unassembled WGS sequence"/>
</dbReference>
<dbReference type="EMBL" id="DVMX01000002">
    <property type="protein sequence ID" value="HIU40930.1"/>
    <property type="molecule type" value="Genomic_DNA"/>
</dbReference>
<feature type="signal peptide" evidence="2">
    <location>
        <begin position="1"/>
        <end position="29"/>
    </location>
</feature>